<keyword evidence="4" id="KW-0694">RNA-binding</keyword>
<dbReference type="Pfam" id="PF01195">
    <property type="entry name" value="Pept_tRNA_hydro"/>
    <property type="match status" value="2"/>
</dbReference>
<dbReference type="PROSITE" id="PS01196">
    <property type="entry name" value="PEPT_TRNA_HYDROL_2"/>
    <property type="match status" value="1"/>
</dbReference>
<dbReference type="SUPFAM" id="SSF53178">
    <property type="entry name" value="Peptidyl-tRNA hydrolase-like"/>
    <property type="match status" value="1"/>
</dbReference>
<dbReference type="EC" id="3.1.1.29" evidence="1"/>
<dbReference type="InterPro" id="IPR036416">
    <property type="entry name" value="Pept_tRNA_hydro_sf"/>
</dbReference>
<name>A0A0J6F7C1_COCPO</name>
<evidence type="ECO:0000256" key="2">
    <source>
        <dbReference type="ARBA" id="ARBA00022555"/>
    </source>
</evidence>
<dbReference type="PANTHER" id="PTHR17224">
    <property type="entry name" value="PEPTIDYL-TRNA HYDROLASE"/>
    <property type="match status" value="1"/>
</dbReference>
<dbReference type="InterPro" id="IPR001328">
    <property type="entry name" value="Pept_tRNA_hydro"/>
</dbReference>
<dbReference type="VEuPathDB" id="FungiDB:CPAG_01532"/>
<evidence type="ECO:0000256" key="5">
    <source>
        <dbReference type="ARBA" id="ARBA00038063"/>
    </source>
</evidence>
<dbReference type="InterPro" id="IPR018171">
    <property type="entry name" value="Pept_tRNA_hydro_CS"/>
</dbReference>
<dbReference type="GO" id="GO:0004045">
    <property type="term" value="F:peptidyl-tRNA hydrolase activity"/>
    <property type="evidence" value="ECO:0007669"/>
    <property type="project" value="UniProtKB-EC"/>
</dbReference>
<gene>
    <name evidence="6" type="ORF">CPAG_01532</name>
</gene>
<accession>A0A0J6F7C1</accession>
<dbReference type="OrthoDB" id="1711136at2759"/>
<dbReference type="Gene3D" id="3.40.50.1470">
    <property type="entry name" value="Peptidyl-tRNA hydrolase"/>
    <property type="match status" value="1"/>
</dbReference>
<keyword evidence="2" id="KW-0820">tRNA-binding</keyword>
<dbReference type="PANTHER" id="PTHR17224:SF1">
    <property type="entry name" value="PEPTIDYL-TRNA HYDROLASE"/>
    <property type="match status" value="1"/>
</dbReference>
<reference evidence="7" key="3">
    <citation type="journal article" date="2010" name="Genome Res.">
        <title>Population genomic sequencing of Coccidioides fungi reveals recent hybridization and transposon control.</title>
        <authorList>
            <person name="Neafsey D.E."/>
            <person name="Barker B.M."/>
            <person name="Sharpton T.J."/>
            <person name="Stajich J.E."/>
            <person name="Park D.J."/>
            <person name="Whiston E."/>
            <person name="Hung C.-Y."/>
            <person name="McMahan C."/>
            <person name="White J."/>
            <person name="Sykes S."/>
            <person name="Heiman D."/>
            <person name="Young S."/>
            <person name="Zeng Q."/>
            <person name="Abouelleil A."/>
            <person name="Aftuck L."/>
            <person name="Bessette D."/>
            <person name="Brown A."/>
            <person name="FitzGerald M."/>
            <person name="Lui A."/>
            <person name="Macdonald J.P."/>
            <person name="Priest M."/>
            <person name="Orbach M.J."/>
            <person name="Galgiani J.N."/>
            <person name="Kirkland T.N."/>
            <person name="Cole G.T."/>
            <person name="Birren B.W."/>
            <person name="Henn M.R."/>
            <person name="Taylor J.W."/>
            <person name="Rounsley S.D."/>
        </authorList>
    </citation>
    <scope>NUCLEOTIDE SEQUENCE [LARGE SCALE GENOMIC DNA]</scope>
    <source>
        <strain evidence="7">RMSCC 3488</strain>
    </source>
</reference>
<keyword evidence="3" id="KW-0378">Hydrolase</keyword>
<evidence type="ECO:0000313" key="7">
    <source>
        <dbReference type="Proteomes" id="UP000054567"/>
    </source>
</evidence>
<evidence type="ECO:0000256" key="1">
    <source>
        <dbReference type="ARBA" id="ARBA00013260"/>
    </source>
</evidence>
<proteinExistence type="inferred from homology"/>
<evidence type="ECO:0000256" key="3">
    <source>
        <dbReference type="ARBA" id="ARBA00022801"/>
    </source>
</evidence>
<dbReference type="GO" id="GO:0000049">
    <property type="term" value="F:tRNA binding"/>
    <property type="evidence" value="ECO:0007669"/>
    <property type="project" value="UniProtKB-KW"/>
</dbReference>
<comment type="similarity">
    <text evidence="5">Belongs to the PTH family.</text>
</comment>
<dbReference type="AlphaFoldDB" id="A0A0J6F7C1"/>
<sequence>MPPLFIASLGNPPPKYHKTLHSAGHILLRAVAEHLSANSFALSPHLKGALATEAYLPRSQTRLTLWQSPTLMNISGPTMVRAYKSWLAREGADPVLPLAANTPGRKKNADHRPPLSLILVHDELELHPGELRIRRGGAELSARGHNGVKSVTQSLVEAGLLPASSSLTKARGKGAAGEDAALPPIVLRVGIGIGRPASRDPGTVADYVLREMRPAQYQETCNLAGRVVEMLEVEMARVQS</sequence>
<reference evidence="7" key="2">
    <citation type="journal article" date="2009" name="Genome Res.">
        <title>Comparative genomic analyses of the human fungal pathogens Coccidioides and their relatives.</title>
        <authorList>
            <person name="Sharpton T.J."/>
            <person name="Stajich J.E."/>
            <person name="Rounsley S.D."/>
            <person name="Gardner M.J."/>
            <person name="Wortman J.R."/>
            <person name="Jordar V.S."/>
            <person name="Maiti R."/>
            <person name="Kodira C.D."/>
            <person name="Neafsey D.E."/>
            <person name="Zeng Q."/>
            <person name="Hung C.-Y."/>
            <person name="McMahan C."/>
            <person name="Muszewska A."/>
            <person name="Grynberg M."/>
            <person name="Mandel M.A."/>
            <person name="Kellner E.M."/>
            <person name="Barker B.M."/>
            <person name="Galgiani J.N."/>
            <person name="Orbach M.J."/>
            <person name="Kirkland T.N."/>
            <person name="Cole G.T."/>
            <person name="Henn M.R."/>
            <person name="Birren B.W."/>
            <person name="Taylor J.W."/>
        </authorList>
    </citation>
    <scope>NUCLEOTIDE SEQUENCE [LARGE SCALE GENOMIC DNA]</scope>
    <source>
        <strain evidence="7">RMSCC 3488</strain>
    </source>
</reference>
<evidence type="ECO:0000313" key="6">
    <source>
        <dbReference type="EMBL" id="KMM65180.1"/>
    </source>
</evidence>
<organism evidence="6 7">
    <name type="scientific">Coccidioides posadasii RMSCC 3488</name>
    <dbReference type="NCBI Taxonomy" id="454284"/>
    <lineage>
        <taxon>Eukaryota</taxon>
        <taxon>Fungi</taxon>
        <taxon>Dikarya</taxon>
        <taxon>Ascomycota</taxon>
        <taxon>Pezizomycotina</taxon>
        <taxon>Eurotiomycetes</taxon>
        <taxon>Eurotiomycetidae</taxon>
        <taxon>Onygenales</taxon>
        <taxon>Onygenaceae</taxon>
        <taxon>Coccidioides</taxon>
    </lineage>
</organism>
<evidence type="ECO:0000256" key="4">
    <source>
        <dbReference type="ARBA" id="ARBA00022884"/>
    </source>
</evidence>
<dbReference type="Proteomes" id="UP000054567">
    <property type="component" value="Unassembled WGS sequence"/>
</dbReference>
<dbReference type="EMBL" id="DS268109">
    <property type="protein sequence ID" value="KMM65180.1"/>
    <property type="molecule type" value="Genomic_DNA"/>
</dbReference>
<reference evidence="6 7" key="1">
    <citation type="submission" date="2007-06" db="EMBL/GenBank/DDBJ databases">
        <title>The Genome Sequence of Coccidioides posadasii RMSCC_3488.</title>
        <authorList>
            <consortium name="Coccidioides Genome Resources Consortium"/>
            <consortium name="The Broad Institute Genome Sequencing Platform"/>
            <person name="Henn M.R."/>
            <person name="Sykes S."/>
            <person name="Young S."/>
            <person name="Jaffe D."/>
            <person name="Berlin A."/>
            <person name="Alvarez P."/>
            <person name="Butler J."/>
            <person name="Gnerre S."/>
            <person name="Grabherr M."/>
            <person name="Mauceli E."/>
            <person name="Brockman W."/>
            <person name="Kodira C."/>
            <person name="Alvarado L."/>
            <person name="Zeng Q."/>
            <person name="Crawford M."/>
            <person name="Antoine C."/>
            <person name="Devon K."/>
            <person name="Galgiani J."/>
            <person name="Orsborn K."/>
            <person name="Lewis M.L."/>
            <person name="Nusbaum C."/>
            <person name="Galagan J."/>
            <person name="Birren B."/>
        </authorList>
    </citation>
    <scope>NUCLEOTIDE SEQUENCE [LARGE SCALE GENOMIC DNA]</scope>
    <source>
        <strain evidence="6 7">RMSCC 3488</strain>
    </source>
</reference>
<protein>
    <recommendedName>
        <fullName evidence="1">peptidyl-tRNA hydrolase</fullName>
        <ecNumber evidence="1">3.1.1.29</ecNumber>
    </recommendedName>
</protein>